<feature type="chain" id="PRO_5045741260" description="DUF4124 domain-containing protein" evidence="2">
    <location>
        <begin position="23"/>
        <end position="209"/>
    </location>
</feature>
<evidence type="ECO:0000256" key="1">
    <source>
        <dbReference type="SAM" id="Coils"/>
    </source>
</evidence>
<dbReference type="EMBL" id="CP133720">
    <property type="protein sequence ID" value="WMW81541.1"/>
    <property type="molecule type" value="Genomic_DNA"/>
</dbReference>
<gene>
    <name evidence="3" type="ORF">RF679_04475</name>
</gene>
<dbReference type="RefSeq" id="WP_309483020.1">
    <property type="nucleotide sequence ID" value="NZ_CP133720.1"/>
</dbReference>
<organism evidence="3 4">
    <name type="scientific">Undibacterium cyanobacteriorum</name>
    <dbReference type="NCBI Taxonomy" id="3073561"/>
    <lineage>
        <taxon>Bacteria</taxon>
        <taxon>Pseudomonadati</taxon>
        <taxon>Pseudomonadota</taxon>
        <taxon>Betaproteobacteria</taxon>
        <taxon>Burkholderiales</taxon>
        <taxon>Oxalobacteraceae</taxon>
        <taxon>Undibacterium</taxon>
    </lineage>
</organism>
<sequence length="209" mass="24067">MIQAFRFGLALLCLSSTIPAYAEIYRCTSNEGKPVSSDRIPNECKGKVIRIFSNQGSFKSEITPPLSAAEKQKKAQEIESQQQQKMVEDELQREERFLTAHFRSESDITQAQKKALEIIEAKKKMVLEQLDLLANMVNDLSKEISSAKQADKNSKSFQQLYQSRLDELARSIKKSQDQLATYEAEIDRINREFNQTLQRYRVVVASRRR</sequence>
<protein>
    <recommendedName>
        <fullName evidence="5">DUF4124 domain-containing protein</fullName>
    </recommendedName>
</protein>
<evidence type="ECO:0008006" key="5">
    <source>
        <dbReference type="Google" id="ProtNLM"/>
    </source>
</evidence>
<keyword evidence="1" id="KW-0175">Coiled coil</keyword>
<proteinExistence type="predicted"/>
<keyword evidence="2" id="KW-0732">Signal</keyword>
<evidence type="ECO:0000313" key="4">
    <source>
        <dbReference type="Proteomes" id="UP001181355"/>
    </source>
</evidence>
<evidence type="ECO:0000313" key="3">
    <source>
        <dbReference type="EMBL" id="WMW81541.1"/>
    </source>
</evidence>
<reference evidence="3" key="1">
    <citation type="submission" date="2023-09" db="EMBL/GenBank/DDBJ databases">
        <title>Undibacterium sp. 20NA77.5 isolated from freshwater.</title>
        <authorList>
            <person name="Le V."/>
            <person name="Ko S.-R."/>
            <person name="Ahn C.-Y."/>
            <person name="Oh H.-M."/>
        </authorList>
    </citation>
    <scope>NUCLEOTIDE SEQUENCE</scope>
    <source>
        <strain evidence="3">20NA77.5</strain>
    </source>
</reference>
<dbReference type="Proteomes" id="UP001181355">
    <property type="component" value="Chromosome"/>
</dbReference>
<name>A0ABY9RKR2_9BURK</name>
<keyword evidence="4" id="KW-1185">Reference proteome</keyword>
<accession>A0ABY9RKR2</accession>
<feature type="coiled-coil region" evidence="1">
    <location>
        <begin position="130"/>
        <end position="199"/>
    </location>
</feature>
<evidence type="ECO:0000256" key="2">
    <source>
        <dbReference type="SAM" id="SignalP"/>
    </source>
</evidence>
<feature type="signal peptide" evidence="2">
    <location>
        <begin position="1"/>
        <end position="22"/>
    </location>
</feature>